<dbReference type="Pfam" id="PF01351">
    <property type="entry name" value="RNase_HII"/>
    <property type="match status" value="1"/>
</dbReference>
<keyword evidence="13 14" id="KW-0464">Manganese</keyword>
<evidence type="ECO:0000256" key="5">
    <source>
        <dbReference type="ARBA" id="ARBA00007383"/>
    </source>
</evidence>
<evidence type="ECO:0000256" key="13">
    <source>
        <dbReference type="ARBA" id="ARBA00023211"/>
    </source>
</evidence>
<reference evidence="18 19" key="1">
    <citation type="journal article" date="2016" name="Nat. Commun.">
        <title>Thousands of microbial genomes shed light on interconnected biogeochemical processes in an aquifer system.</title>
        <authorList>
            <person name="Anantharaman K."/>
            <person name="Brown C.T."/>
            <person name="Hug L.A."/>
            <person name="Sharon I."/>
            <person name="Castelle C.J."/>
            <person name="Probst A.J."/>
            <person name="Thomas B.C."/>
            <person name="Singh A."/>
            <person name="Wilkins M.J."/>
            <person name="Karaoz U."/>
            <person name="Brodie E.L."/>
            <person name="Williams K.H."/>
            <person name="Hubbard S.S."/>
            <person name="Banfield J.F."/>
        </authorList>
    </citation>
    <scope>NUCLEOTIDE SEQUENCE [LARGE SCALE GENOMIC DNA]</scope>
</reference>
<dbReference type="Proteomes" id="UP000177725">
    <property type="component" value="Unassembled WGS sequence"/>
</dbReference>
<dbReference type="EMBL" id="MHMV01000001">
    <property type="protein sequence ID" value="OGZ35148.1"/>
    <property type="molecule type" value="Genomic_DNA"/>
</dbReference>
<keyword evidence="9 14" id="KW-0540">Nuclease</keyword>
<dbReference type="GO" id="GO:0043137">
    <property type="term" value="P:DNA replication, removal of RNA primer"/>
    <property type="evidence" value="ECO:0007669"/>
    <property type="project" value="TreeGrafter"/>
</dbReference>
<dbReference type="InterPro" id="IPR001352">
    <property type="entry name" value="RNase_HII/HIII"/>
</dbReference>
<evidence type="ECO:0000256" key="12">
    <source>
        <dbReference type="ARBA" id="ARBA00022801"/>
    </source>
</evidence>
<dbReference type="InterPro" id="IPR012337">
    <property type="entry name" value="RNaseH-like_sf"/>
</dbReference>
<evidence type="ECO:0000256" key="6">
    <source>
        <dbReference type="ARBA" id="ARBA00012180"/>
    </source>
</evidence>
<feature type="binding site" evidence="14 15">
    <location>
        <position position="31"/>
    </location>
    <ligand>
        <name>a divalent metal cation</name>
        <dbReference type="ChEBI" id="CHEBI:60240"/>
    </ligand>
</feature>
<accession>A0A1G2FC33</accession>
<comment type="caution">
    <text evidence="18">The sequence shown here is derived from an EMBL/GenBank/DDBJ whole genome shotgun (WGS) entry which is preliminary data.</text>
</comment>
<evidence type="ECO:0000256" key="9">
    <source>
        <dbReference type="ARBA" id="ARBA00022722"/>
    </source>
</evidence>
<dbReference type="PANTHER" id="PTHR10954">
    <property type="entry name" value="RIBONUCLEASE H2 SUBUNIT A"/>
    <property type="match status" value="1"/>
</dbReference>
<dbReference type="AlphaFoldDB" id="A0A1G2FC33"/>
<proteinExistence type="inferred from homology"/>
<evidence type="ECO:0000256" key="11">
    <source>
        <dbReference type="ARBA" id="ARBA00022759"/>
    </source>
</evidence>
<dbReference type="NCBIfam" id="NF000595">
    <property type="entry name" value="PRK00015.1-3"/>
    <property type="match status" value="1"/>
</dbReference>
<dbReference type="PANTHER" id="PTHR10954:SF18">
    <property type="entry name" value="RIBONUCLEASE HII"/>
    <property type="match status" value="1"/>
</dbReference>
<keyword evidence="12 14" id="KW-0378">Hydrolase</keyword>
<evidence type="ECO:0000256" key="4">
    <source>
        <dbReference type="ARBA" id="ARBA00004496"/>
    </source>
</evidence>
<evidence type="ECO:0000256" key="1">
    <source>
        <dbReference type="ARBA" id="ARBA00000077"/>
    </source>
</evidence>
<keyword evidence="8 14" id="KW-0963">Cytoplasm</keyword>
<dbReference type="EC" id="3.1.26.4" evidence="6 14"/>
<feature type="binding site" evidence="14 15">
    <location>
        <position position="142"/>
    </location>
    <ligand>
        <name>a divalent metal cation</name>
        <dbReference type="ChEBI" id="CHEBI:60240"/>
    </ligand>
</feature>
<dbReference type="Gene3D" id="3.30.420.10">
    <property type="entry name" value="Ribonuclease H-like superfamily/Ribonuclease H"/>
    <property type="match status" value="1"/>
</dbReference>
<dbReference type="PROSITE" id="PS51975">
    <property type="entry name" value="RNASE_H_2"/>
    <property type="match status" value="1"/>
</dbReference>
<evidence type="ECO:0000313" key="18">
    <source>
        <dbReference type="EMBL" id="OGZ35148.1"/>
    </source>
</evidence>
<evidence type="ECO:0000256" key="16">
    <source>
        <dbReference type="RuleBase" id="RU003515"/>
    </source>
</evidence>
<evidence type="ECO:0000256" key="3">
    <source>
        <dbReference type="ARBA" id="ARBA00004065"/>
    </source>
</evidence>
<dbReference type="GO" id="GO:0004523">
    <property type="term" value="F:RNA-DNA hybrid ribonuclease activity"/>
    <property type="evidence" value="ECO:0007669"/>
    <property type="project" value="UniProtKB-UniRule"/>
</dbReference>
<dbReference type="InterPro" id="IPR036397">
    <property type="entry name" value="RNaseH_sf"/>
</dbReference>
<evidence type="ECO:0000256" key="10">
    <source>
        <dbReference type="ARBA" id="ARBA00022723"/>
    </source>
</evidence>
<dbReference type="CDD" id="cd07182">
    <property type="entry name" value="RNase_HII_bacteria_HII_like"/>
    <property type="match status" value="1"/>
</dbReference>
<dbReference type="GO" id="GO:0030145">
    <property type="term" value="F:manganese ion binding"/>
    <property type="evidence" value="ECO:0007669"/>
    <property type="project" value="UniProtKB-UniRule"/>
</dbReference>
<sequence length="226" mass="25823">MKKQQLKNYPNFNEEKRLWRNGYRVVVGLDEVGRGPLAGPVVAGAVCVRKFNAPHPPLKIRGGAPSLYKREGWGELRDSKKLSARQREWWYEILTRHPDIRWGIGTVSEKVIDKINIFEATKLAMKKALDNLKVEPNFLLLDGNFTLEDLSISQKAIIRGDEKVFSCAAASIIAKVTRDKIMCRYAKKFPVYGFEKHKGYGTRAHFTAIKKHGLCKIHRKSFKISL</sequence>
<evidence type="ECO:0000313" key="19">
    <source>
        <dbReference type="Proteomes" id="UP000177725"/>
    </source>
</evidence>
<evidence type="ECO:0000256" key="15">
    <source>
        <dbReference type="PROSITE-ProRule" id="PRU01319"/>
    </source>
</evidence>
<comment type="similarity">
    <text evidence="5 14 16">Belongs to the RNase HII family.</text>
</comment>
<dbReference type="GO" id="GO:0003723">
    <property type="term" value="F:RNA binding"/>
    <property type="evidence" value="ECO:0007669"/>
    <property type="project" value="UniProtKB-UniRule"/>
</dbReference>
<dbReference type="GO" id="GO:0005737">
    <property type="term" value="C:cytoplasm"/>
    <property type="evidence" value="ECO:0007669"/>
    <property type="project" value="UniProtKB-SubCell"/>
</dbReference>
<organism evidence="18 19">
    <name type="scientific">Candidatus Portnoybacteria bacterium RBG_13_41_18</name>
    <dbReference type="NCBI Taxonomy" id="1801991"/>
    <lineage>
        <taxon>Bacteria</taxon>
        <taxon>Candidatus Portnoyibacteriota</taxon>
    </lineage>
</organism>
<feature type="domain" description="RNase H type-2" evidence="17">
    <location>
        <begin position="24"/>
        <end position="226"/>
    </location>
</feature>
<feature type="binding site" evidence="14 15">
    <location>
        <position position="30"/>
    </location>
    <ligand>
        <name>a divalent metal cation</name>
        <dbReference type="ChEBI" id="CHEBI:60240"/>
    </ligand>
</feature>
<evidence type="ECO:0000259" key="17">
    <source>
        <dbReference type="PROSITE" id="PS51975"/>
    </source>
</evidence>
<evidence type="ECO:0000256" key="14">
    <source>
        <dbReference type="HAMAP-Rule" id="MF_00052"/>
    </source>
</evidence>
<keyword evidence="10 14" id="KW-0479">Metal-binding</keyword>
<evidence type="ECO:0000256" key="7">
    <source>
        <dbReference type="ARBA" id="ARBA00019179"/>
    </source>
</evidence>
<name>A0A1G2FC33_9BACT</name>
<comment type="catalytic activity">
    <reaction evidence="1 14 15 16">
        <text>Endonucleolytic cleavage to 5'-phosphomonoester.</text>
        <dbReference type="EC" id="3.1.26.4"/>
    </reaction>
</comment>
<evidence type="ECO:0000256" key="8">
    <source>
        <dbReference type="ARBA" id="ARBA00022490"/>
    </source>
</evidence>
<comment type="cofactor">
    <cofactor evidence="2">
        <name>Mg(2+)</name>
        <dbReference type="ChEBI" id="CHEBI:18420"/>
    </cofactor>
</comment>
<keyword evidence="11 14" id="KW-0255">Endonuclease</keyword>
<comment type="subcellular location">
    <subcellularLocation>
        <location evidence="4 14">Cytoplasm</location>
    </subcellularLocation>
</comment>
<gene>
    <name evidence="14" type="primary">rnhB</name>
    <name evidence="18" type="ORF">A2174_01645</name>
</gene>
<dbReference type="HAMAP" id="MF_00052_B">
    <property type="entry name" value="RNase_HII_B"/>
    <property type="match status" value="1"/>
</dbReference>
<dbReference type="GO" id="GO:0006298">
    <property type="term" value="P:mismatch repair"/>
    <property type="evidence" value="ECO:0007669"/>
    <property type="project" value="TreeGrafter"/>
</dbReference>
<protein>
    <recommendedName>
        <fullName evidence="7 14">Ribonuclease HII</fullName>
        <shortName evidence="14">RNase HII</shortName>
        <ecNumber evidence="6 14">3.1.26.4</ecNumber>
    </recommendedName>
</protein>
<comment type="cofactor">
    <cofactor evidence="14 15">
        <name>Mn(2+)</name>
        <dbReference type="ChEBI" id="CHEBI:29035"/>
    </cofactor>
    <cofactor evidence="14 15">
        <name>Mg(2+)</name>
        <dbReference type="ChEBI" id="CHEBI:18420"/>
    </cofactor>
    <text evidence="14 15">Manganese or magnesium. Binds 1 divalent metal ion per monomer in the absence of substrate. May bind a second metal ion after substrate binding.</text>
</comment>
<dbReference type="GO" id="GO:0032299">
    <property type="term" value="C:ribonuclease H2 complex"/>
    <property type="evidence" value="ECO:0007669"/>
    <property type="project" value="TreeGrafter"/>
</dbReference>
<comment type="function">
    <text evidence="3 14 16">Endonuclease that specifically degrades the RNA of RNA-DNA hybrids.</text>
</comment>
<dbReference type="InterPro" id="IPR024567">
    <property type="entry name" value="RNase_HII/HIII_dom"/>
</dbReference>
<evidence type="ECO:0000256" key="2">
    <source>
        <dbReference type="ARBA" id="ARBA00001946"/>
    </source>
</evidence>
<dbReference type="InterPro" id="IPR022898">
    <property type="entry name" value="RNase_HII"/>
</dbReference>
<dbReference type="SUPFAM" id="SSF53098">
    <property type="entry name" value="Ribonuclease H-like"/>
    <property type="match status" value="1"/>
</dbReference>